<dbReference type="GO" id="GO:0046872">
    <property type="term" value="F:metal ion binding"/>
    <property type="evidence" value="ECO:0007669"/>
    <property type="project" value="InterPro"/>
</dbReference>
<dbReference type="GO" id="GO:0031419">
    <property type="term" value="F:cobalamin binding"/>
    <property type="evidence" value="ECO:0007669"/>
    <property type="project" value="InterPro"/>
</dbReference>
<accession>A0A1G6W2K3</accession>
<dbReference type="AlphaFoldDB" id="A0A1G6W2K3"/>
<proteinExistence type="predicted"/>
<organism evidence="1 2">
    <name type="scientific">Prauserella marina</name>
    <dbReference type="NCBI Taxonomy" id="530584"/>
    <lineage>
        <taxon>Bacteria</taxon>
        <taxon>Bacillati</taxon>
        <taxon>Actinomycetota</taxon>
        <taxon>Actinomycetes</taxon>
        <taxon>Pseudonocardiales</taxon>
        <taxon>Pseudonocardiaceae</taxon>
        <taxon>Prauserella</taxon>
    </lineage>
</organism>
<dbReference type="PROSITE" id="PS51332">
    <property type="entry name" value="B12_BINDING"/>
    <property type="match status" value="1"/>
</dbReference>
<dbReference type="InterPro" id="IPR006158">
    <property type="entry name" value="Cobalamin-bd"/>
</dbReference>
<dbReference type="Proteomes" id="UP000199494">
    <property type="component" value="Unassembled WGS sequence"/>
</dbReference>
<reference evidence="1 2" key="1">
    <citation type="submission" date="2016-10" db="EMBL/GenBank/DDBJ databases">
        <authorList>
            <person name="de Groot N.N."/>
        </authorList>
    </citation>
    <scope>NUCLEOTIDE SEQUENCE [LARGE SCALE GENOMIC DNA]</scope>
    <source>
        <strain evidence="1 2">CGMCC 4.5506</strain>
    </source>
</reference>
<dbReference type="CDD" id="cd02065">
    <property type="entry name" value="B12-binding_like"/>
    <property type="match status" value="1"/>
</dbReference>
<dbReference type="Gene3D" id="3.40.50.280">
    <property type="entry name" value="Cobalamin-binding domain"/>
    <property type="match status" value="1"/>
</dbReference>
<name>A0A1G6W2K3_9PSEU</name>
<dbReference type="STRING" id="530584.SAMN05421630_110106"/>
<protein>
    <submittedName>
        <fullName evidence="1">Methylaspartate mutase sigma subunit</fullName>
    </submittedName>
</protein>
<sequence>MLSAIQVRDPLRRVPEKRIVPAPVAVVATTPSDAHTWNLVYLQLLLEEQGFVVHNLGPCVPFREVVGECVATAPDLLVLSSVNGHGAIEIPACAAAVRARPEVAGMRIVVGGKLTTEGFLENRKNREMLSSGVDAVFSPEQPVGDFIDYLKQFSGVAERLPTTRRGSGIR</sequence>
<dbReference type="InterPro" id="IPR036724">
    <property type="entry name" value="Cobalamin-bd_sf"/>
</dbReference>
<evidence type="ECO:0000313" key="2">
    <source>
        <dbReference type="Proteomes" id="UP000199494"/>
    </source>
</evidence>
<gene>
    <name evidence="1" type="ORF">SAMN05421630_110106</name>
</gene>
<evidence type="ECO:0000313" key="1">
    <source>
        <dbReference type="EMBL" id="SDD59275.1"/>
    </source>
</evidence>
<dbReference type="Pfam" id="PF02310">
    <property type="entry name" value="B12-binding"/>
    <property type="match status" value="1"/>
</dbReference>
<dbReference type="EMBL" id="FMZE01000010">
    <property type="protein sequence ID" value="SDD59275.1"/>
    <property type="molecule type" value="Genomic_DNA"/>
</dbReference>
<keyword evidence="2" id="KW-1185">Reference proteome</keyword>
<dbReference type="SUPFAM" id="SSF52242">
    <property type="entry name" value="Cobalamin (vitamin B12)-binding domain"/>
    <property type="match status" value="1"/>
</dbReference>